<gene>
    <name evidence="3" type="ORF">jaqu_20130</name>
</gene>
<dbReference type="PATRIC" id="fig|935700.4.peg.2080"/>
<proteinExistence type="predicted"/>
<dbReference type="Pfam" id="PF07331">
    <property type="entry name" value="TctB"/>
    <property type="match status" value="1"/>
</dbReference>
<evidence type="ECO:0000259" key="2">
    <source>
        <dbReference type="Pfam" id="PF07331"/>
    </source>
</evidence>
<dbReference type="InterPro" id="IPR009936">
    <property type="entry name" value="DUF1468"/>
</dbReference>
<dbReference type="Proteomes" id="UP000032232">
    <property type="component" value="Unassembled WGS sequence"/>
</dbReference>
<dbReference type="EMBL" id="JYFE01000037">
    <property type="protein sequence ID" value="KIT16261.1"/>
    <property type="molecule type" value="Genomic_DNA"/>
</dbReference>
<feature type="transmembrane region" description="Helical" evidence="1">
    <location>
        <begin position="12"/>
        <end position="31"/>
    </location>
</feature>
<sequence>MTLHPRTRLDLGVAAAVILIGLVFAVEAWRIDPRSYEAVGPRFVPVLLAATMIGLGLLVALGAMLRNPSAQPLREEGDLGFEGSDLKRVMAVIGAGAAYTFCFWAFGYMAATALGMLLALLAFGVRSPLALILLPIFAAIAYQALFMGLMGLLDPRGALLDLRWLSEPVTPQ</sequence>
<keyword evidence="1" id="KW-1133">Transmembrane helix</keyword>
<comment type="caution">
    <text evidence="3">The sequence shown here is derived from an EMBL/GenBank/DDBJ whole genome shotgun (WGS) entry which is preliminary data.</text>
</comment>
<name>A0A0D1EHC3_9RHOB</name>
<evidence type="ECO:0000313" key="3">
    <source>
        <dbReference type="EMBL" id="KIT16261.1"/>
    </source>
</evidence>
<evidence type="ECO:0000256" key="1">
    <source>
        <dbReference type="SAM" id="Phobius"/>
    </source>
</evidence>
<protein>
    <submittedName>
        <fullName evidence="3">Tripartite tricarboxylate transporter TctB family protein</fullName>
    </submittedName>
</protein>
<feature type="transmembrane region" description="Helical" evidence="1">
    <location>
        <begin position="43"/>
        <end position="65"/>
    </location>
</feature>
<keyword evidence="1" id="KW-0472">Membrane</keyword>
<evidence type="ECO:0000313" key="4">
    <source>
        <dbReference type="Proteomes" id="UP000032232"/>
    </source>
</evidence>
<accession>A0A0D1EHC3</accession>
<keyword evidence="4" id="KW-1185">Reference proteome</keyword>
<feature type="domain" description="DUF1468" evidence="2">
    <location>
        <begin position="13"/>
        <end position="152"/>
    </location>
</feature>
<keyword evidence="1" id="KW-0812">Transmembrane</keyword>
<feature type="transmembrane region" description="Helical" evidence="1">
    <location>
        <begin position="129"/>
        <end position="153"/>
    </location>
</feature>
<dbReference type="STRING" id="935700.jaqu_20130"/>
<organism evidence="3 4">
    <name type="scientific">Jannaschia aquimarina</name>
    <dbReference type="NCBI Taxonomy" id="935700"/>
    <lineage>
        <taxon>Bacteria</taxon>
        <taxon>Pseudomonadati</taxon>
        <taxon>Pseudomonadota</taxon>
        <taxon>Alphaproteobacteria</taxon>
        <taxon>Rhodobacterales</taxon>
        <taxon>Roseobacteraceae</taxon>
        <taxon>Jannaschia</taxon>
    </lineage>
</organism>
<reference evidence="3 4" key="1">
    <citation type="submission" date="2015-02" db="EMBL/GenBank/DDBJ databases">
        <title>Genome Sequence of Jannaschia aquimarina DSM28248, a member of the Roseobacter clade.</title>
        <authorList>
            <person name="Voget S."/>
            <person name="Daniel R."/>
        </authorList>
    </citation>
    <scope>NUCLEOTIDE SEQUENCE [LARGE SCALE GENOMIC DNA]</scope>
    <source>
        <strain evidence="3 4">GSW-M26</strain>
    </source>
</reference>
<feature type="transmembrane region" description="Helical" evidence="1">
    <location>
        <begin position="97"/>
        <end position="123"/>
    </location>
</feature>
<dbReference type="RefSeq" id="WP_043918830.1">
    <property type="nucleotide sequence ID" value="NZ_FZPF01000006.1"/>
</dbReference>
<dbReference type="AlphaFoldDB" id="A0A0D1EHC3"/>